<protein>
    <submittedName>
        <fullName evidence="2">Uncharacterized protein</fullName>
    </submittedName>
</protein>
<comment type="caution">
    <text evidence="2">The sequence shown here is derived from an EMBL/GenBank/DDBJ whole genome shotgun (WGS) entry which is preliminary data.</text>
</comment>
<name>A0A2B7WUR6_9EURO</name>
<evidence type="ECO:0000313" key="3">
    <source>
        <dbReference type="Proteomes" id="UP000224080"/>
    </source>
</evidence>
<sequence>MCCYLKLISTILLAFIEVLLCNAAVINHGQKREVSYFAGPNKTSLEGIIPKGTCKSFNIIFTGSSGSLDIPYGTYCSIYDSTNCTGNWIFQLTHPGIDDLSANLAPYLIPQSMECFEYGD</sequence>
<accession>A0A2B7WUR6</accession>
<evidence type="ECO:0000256" key="1">
    <source>
        <dbReference type="SAM" id="SignalP"/>
    </source>
</evidence>
<dbReference type="EMBL" id="PDNC01000089">
    <property type="protein sequence ID" value="PGH00242.1"/>
    <property type="molecule type" value="Genomic_DNA"/>
</dbReference>
<dbReference type="Proteomes" id="UP000224080">
    <property type="component" value="Unassembled WGS sequence"/>
</dbReference>
<organism evidence="2 3">
    <name type="scientific">Blastomyces parvus</name>
    <dbReference type="NCBI Taxonomy" id="2060905"/>
    <lineage>
        <taxon>Eukaryota</taxon>
        <taxon>Fungi</taxon>
        <taxon>Dikarya</taxon>
        <taxon>Ascomycota</taxon>
        <taxon>Pezizomycotina</taxon>
        <taxon>Eurotiomycetes</taxon>
        <taxon>Eurotiomycetidae</taxon>
        <taxon>Onygenales</taxon>
        <taxon>Ajellomycetaceae</taxon>
        <taxon>Blastomyces</taxon>
    </lineage>
</organism>
<keyword evidence="3" id="KW-1185">Reference proteome</keyword>
<proteinExistence type="predicted"/>
<gene>
    <name evidence="2" type="ORF">GX51_05939</name>
</gene>
<reference evidence="2 3" key="1">
    <citation type="submission" date="2017-10" db="EMBL/GenBank/DDBJ databases">
        <title>Comparative genomics in systemic dimorphic fungi from Ajellomycetaceae.</title>
        <authorList>
            <person name="Munoz J.F."/>
            <person name="Mcewen J.G."/>
            <person name="Clay O.K."/>
            <person name="Cuomo C.A."/>
        </authorList>
    </citation>
    <scope>NUCLEOTIDE SEQUENCE [LARGE SCALE GENOMIC DNA]</scope>
    <source>
        <strain evidence="2 3">UAMH130</strain>
    </source>
</reference>
<dbReference type="AlphaFoldDB" id="A0A2B7WUR6"/>
<dbReference type="OrthoDB" id="10472401at2759"/>
<feature type="signal peptide" evidence="1">
    <location>
        <begin position="1"/>
        <end position="23"/>
    </location>
</feature>
<evidence type="ECO:0000313" key="2">
    <source>
        <dbReference type="EMBL" id="PGH00242.1"/>
    </source>
</evidence>
<feature type="chain" id="PRO_5012564016" evidence="1">
    <location>
        <begin position="24"/>
        <end position="120"/>
    </location>
</feature>
<keyword evidence="1" id="KW-0732">Signal</keyword>